<proteinExistence type="predicted"/>
<evidence type="ECO:0000313" key="2">
    <source>
        <dbReference type="EMBL" id="AKG38831.1"/>
    </source>
</evidence>
<name>A0A0F7CL57_9CREN</name>
<dbReference type="HOGENOM" id="CLU_2091425_0_0_2"/>
<dbReference type="STRING" id="1550241.MA03_05515"/>
<dbReference type="GeneID" id="25401668"/>
<dbReference type="EMBL" id="CP009961">
    <property type="protein sequence ID" value="AKG38831.1"/>
    <property type="molecule type" value="Genomic_DNA"/>
</dbReference>
<feature type="coiled-coil region" evidence="1">
    <location>
        <begin position="18"/>
        <end position="112"/>
    </location>
</feature>
<dbReference type="Gene3D" id="1.20.5.2950">
    <property type="match status" value="1"/>
</dbReference>
<gene>
    <name evidence="2" type="ORF">MA03_05515</name>
</gene>
<keyword evidence="1" id="KW-0175">Coiled coil</keyword>
<dbReference type="AlphaFoldDB" id="A0A0F7CL57"/>
<reference evidence="2 3" key="1">
    <citation type="journal article" date="2015" name="Stand. Genomic Sci.">
        <title>Complete genome sequence of and proposal of Thermofilum uzonense sp. nov. a novel hyperthermophilic crenarchaeon and emended description of the genus Thermofilum.</title>
        <authorList>
            <person name="Toshchakov S.V."/>
            <person name="Korzhenkov A.A."/>
            <person name="Samarov N.I."/>
            <person name="Mazunin I.O."/>
            <person name="Mozhey O.I."/>
            <person name="Shmyr I.S."/>
            <person name="Derbikova K.S."/>
            <person name="Taranov E.A."/>
            <person name="Dominova I.N."/>
            <person name="Bonch-Osmolovskaya E.A."/>
            <person name="Patrushev M.V."/>
            <person name="Podosokorskaya O.A."/>
            <person name="Kublanov I.V."/>
        </authorList>
    </citation>
    <scope>NUCLEOTIDE SEQUENCE [LARGE SCALE GENOMIC DNA]</scope>
    <source>
        <strain evidence="2 3">1807-2</strain>
    </source>
</reference>
<dbReference type="KEGG" id="thf:MA03_05515"/>
<dbReference type="RefSeq" id="WP_052884313.1">
    <property type="nucleotide sequence ID" value="NZ_CP009961.1"/>
</dbReference>
<protein>
    <submittedName>
        <fullName evidence="2">Uncharacterized protein</fullName>
    </submittedName>
</protein>
<keyword evidence="3" id="KW-1185">Reference proteome</keyword>
<organism evidence="2 3">
    <name type="scientific">Infirmifilum uzonense</name>
    <dbReference type="NCBI Taxonomy" id="1550241"/>
    <lineage>
        <taxon>Archaea</taxon>
        <taxon>Thermoproteota</taxon>
        <taxon>Thermoprotei</taxon>
        <taxon>Thermofilales</taxon>
        <taxon>Thermofilaceae</taxon>
        <taxon>Infirmifilum</taxon>
    </lineage>
</organism>
<dbReference type="PATRIC" id="fig|1550241.5.peg.1158"/>
<evidence type="ECO:0000313" key="3">
    <source>
        <dbReference type="Proteomes" id="UP000067434"/>
    </source>
</evidence>
<accession>A0A0F7CL57</accession>
<evidence type="ECO:0000256" key="1">
    <source>
        <dbReference type="SAM" id="Coils"/>
    </source>
</evidence>
<dbReference type="Proteomes" id="UP000067434">
    <property type="component" value="Chromosome"/>
</dbReference>
<sequence length="116" mass="13405">MGQERVESVQSFTSEINIKLILEEQRKAEARVAEAKKIADEILNKAKEQAKSILAKAQEAALDEEVQRLLEEERRKREESLKAYESQELKKLNEVKSALESRREDLRKLLLETLIG</sequence>